<dbReference type="GO" id="GO:0051301">
    <property type="term" value="P:cell division"/>
    <property type="evidence" value="ECO:0007669"/>
    <property type="project" value="UniProtKB-KW"/>
</dbReference>
<keyword evidence="6 12" id="KW-0133">Cell shape</keyword>
<feature type="binding site" evidence="12">
    <location>
        <position position="330"/>
    </location>
    <ligand>
        <name>UDP-N-acetyl-alpha-D-glucosamine</name>
        <dbReference type="ChEBI" id="CHEBI:57705"/>
    </ligand>
</feature>
<feature type="domain" description="Enolpyruvate transferase" evidence="13">
    <location>
        <begin position="13"/>
        <end position="409"/>
    </location>
</feature>
<dbReference type="CDD" id="cd01555">
    <property type="entry name" value="UdpNAET"/>
    <property type="match status" value="1"/>
</dbReference>
<comment type="function">
    <text evidence="12">Cell wall formation. Adds enolpyruvyl to UDP-N-acetylglucosamine.</text>
</comment>
<reference evidence="14" key="2">
    <citation type="journal article" date="2021" name="PeerJ">
        <title>Extensive microbial diversity within the chicken gut microbiome revealed by metagenomics and culture.</title>
        <authorList>
            <person name="Gilroy R."/>
            <person name="Ravi A."/>
            <person name="Getino M."/>
            <person name="Pursley I."/>
            <person name="Horton D.L."/>
            <person name="Alikhan N.F."/>
            <person name="Baker D."/>
            <person name="Gharbi K."/>
            <person name="Hall N."/>
            <person name="Watson M."/>
            <person name="Adriaenssens E.M."/>
            <person name="Foster-Nyarko E."/>
            <person name="Jarju S."/>
            <person name="Secka A."/>
            <person name="Antonio M."/>
            <person name="Oren A."/>
            <person name="Chaudhuri R.R."/>
            <person name="La Ragione R."/>
            <person name="Hildebrand F."/>
            <person name="Pallen M.J."/>
        </authorList>
    </citation>
    <scope>NUCLEOTIDE SEQUENCE</scope>
    <source>
        <strain evidence="14">2830</strain>
    </source>
</reference>
<name>A0A9D1HME2_9FIRM</name>
<evidence type="ECO:0000256" key="4">
    <source>
        <dbReference type="ARBA" id="ARBA00022618"/>
    </source>
</evidence>
<sequence>MTGLAQEKIWLAGGARLSGEVTISGAKNAVLPLMAASLLTGGECIINNVPRLDDVLVMLSVFKELGVTADFCGHRLRLDCRRVRPAAVDPRVLGRIRASNLILGPLLARFKEAEIGACGGCSIGSRPLDLHFAALEALGARILPLENGYFAFARDLKGAQVTFPFPSVGATENMIMAAALAQGRTVLSGAATEPEIVELAAYINAMGGKVTGAGTPIIVIDGVKSLHGASYTVIPDRIEAGTYLLAGALSGGEVFLRRARKAELAALLSTFDAMGVNWRETADGLWVKGGRLRSTDIVTAPHPGFPTDLQPLLTAVLCTAQGRSTVRETIFENRFTYVAELKKMGASIQIRDNCAIINGVPALFGADVAAGDLRAGAALVLAALAAEGESLISGVEHIDRGYEDMVPKLSALGADIRRVKLRAQAV</sequence>
<evidence type="ECO:0000256" key="9">
    <source>
        <dbReference type="ARBA" id="ARBA00023316"/>
    </source>
</evidence>
<dbReference type="SUPFAM" id="SSF55205">
    <property type="entry name" value="EPT/RTPC-like"/>
    <property type="match status" value="1"/>
</dbReference>
<organism evidence="14 15">
    <name type="scientific">Candidatus Avidehalobacter gallistercoris</name>
    <dbReference type="NCBI Taxonomy" id="2840694"/>
    <lineage>
        <taxon>Bacteria</taxon>
        <taxon>Bacillati</taxon>
        <taxon>Bacillota</taxon>
        <taxon>Clostridia</taxon>
        <taxon>Eubacteriales</taxon>
        <taxon>Peptococcaceae</taxon>
        <taxon>Peptococcaceae incertae sedis</taxon>
        <taxon>Candidatus Avidehalobacter</taxon>
    </lineage>
</organism>
<keyword evidence="3 12" id="KW-0963">Cytoplasm</keyword>
<evidence type="ECO:0000256" key="10">
    <source>
        <dbReference type="ARBA" id="ARBA00038367"/>
    </source>
</evidence>
<dbReference type="InterPro" id="IPR005750">
    <property type="entry name" value="UDP_GlcNAc_COvinyl_MurA"/>
</dbReference>
<dbReference type="Gene3D" id="3.65.10.10">
    <property type="entry name" value="Enolpyruvate transferase domain"/>
    <property type="match status" value="2"/>
</dbReference>
<dbReference type="EC" id="2.5.1.7" evidence="12"/>
<evidence type="ECO:0000256" key="11">
    <source>
        <dbReference type="ARBA" id="ARBA00047527"/>
    </source>
</evidence>
<keyword evidence="9 12" id="KW-0961">Cell wall biogenesis/degradation</keyword>
<dbReference type="HAMAP" id="MF_00111">
    <property type="entry name" value="MurA"/>
    <property type="match status" value="1"/>
</dbReference>
<evidence type="ECO:0000256" key="12">
    <source>
        <dbReference type="HAMAP-Rule" id="MF_00111"/>
    </source>
</evidence>
<dbReference type="NCBIfam" id="TIGR01072">
    <property type="entry name" value="murA"/>
    <property type="match status" value="1"/>
</dbReference>
<comment type="subcellular location">
    <subcellularLocation>
        <location evidence="1 12">Cytoplasm</location>
    </subcellularLocation>
</comment>
<dbReference type="GO" id="GO:0005737">
    <property type="term" value="C:cytoplasm"/>
    <property type="evidence" value="ECO:0007669"/>
    <property type="project" value="UniProtKB-SubCell"/>
</dbReference>
<comment type="similarity">
    <text evidence="10 12">Belongs to the EPSP synthase family. MurA subfamily.</text>
</comment>
<keyword evidence="12" id="KW-0670">Pyruvate</keyword>
<dbReference type="InterPro" id="IPR013792">
    <property type="entry name" value="RNA3'P_cycl/enolpyr_Trfase_a/b"/>
</dbReference>
<dbReference type="GO" id="GO:0008760">
    <property type="term" value="F:UDP-N-acetylglucosamine 1-carboxyvinyltransferase activity"/>
    <property type="evidence" value="ECO:0007669"/>
    <property type="project" value="UniProtKB-UniRule"/>
</dbReference>
<dbReference type="Pfam" id="PF00275">
    <property type="entry name" value="EPSP_synthase"/>
    <property type="match status" value="1"/>
</dbReference>
<feature type="binding site" evidence="12">
    <location>
        <begin position="126"/>
        <end position="130"/>
    </location>
    <ligand>
        <name>UDP-N-acetyl-alpha-D-glucosamine</name>
        <dbReference type="ChEBI" id="CHEBI:57705"/>
    </ligand>
</feature>
<dbReference type="InterPro" id="IPR001986">
    <property type="entry name" value="Enolpyruvate_Tfrase_dom"/>
</dbReference>
<dbReference type="InterPro" id="IPR050068">
    <property type="entry name" value="MurA_subfamily"/>
</dbReference>
<dbReference type="EMBL" id="DVMH01000036">
    <property type="protein sequence ID" value="HIU11006.1"/>
    <property type="molecule type" value="Genomic_DNA"/>
</dbReference>
<dbReference type="GO" id="GO:0008360">
    <property type="term" value="P:regulation of cell shape"/>
    <property type="evidence" value="ECO:0007669"/>
    <property type="project" value="UniProtKB-KW"/>
</dbReference>
<dbReference type="GO" id="GO:0071555">
    <property type="term" value="P:cell wall organization"/>
    <property type="evidence" value="ECO:0007669"/>
    <property type="project" value="UniProtKB-KW"/>
</dbReference>
<feature type="binding site" evidence="12">
    <location>
        <position position="97"/>
    </location>
    <ligand>
        <name>UDP-N-acetyl-alpha-D-glucosamine</name>
        <dbReference type="ChEBI" id="CHEBI:57705"/>
    </ligand>
</feature>
<dbReference type="PANTHER" id="PTHR43783">
    <property type="entry name" value="UDP-N-ACETYLGLUCOSAMINE 1-CARBOXYVINYLTRANSFERASE"/>
    <property type="match status" value="1"/>
</dbReference>
<keyword evidence="4 12" id="KW-0132">Cell division</keyword>
<dbReference type="InterPro" id="IPR036968">
    <property type="entry name" value="Enolpyruvate_Tfrase_sf"/>
</dbReference>
<evidence type="ECO:0000313" key="15">
    <source>
        <dbReference type="Proteomes" id="UP000824124"/>
    </source>
</evidence>
<comment type="pathway">
    <text evidence="2 12">Cell wall biogenesis; peptidoglycan biosynthesis.</text>
</comment>
<evidence type="ECO:0000256" key="3">
    <source>
        <dbReference type="ARBA" id="ARBA00022490"/>
    </source>
</evidence>
<evidence type="ECO:0000256" key="8">
    <source>
        <dbReference type="ARBA" id="ARBA00023306"/>
    </source>
</evidence>
<keyword evidence="7 12" id="KW-0573">Peptidoglycan synthesis</keyword>
<dbReference type="PANTHER" id="PTHR43783:SF1">
    <property type="entry name" value="UDP-N-ACETYLGLUCOSAMINE 1-CARBOXYVINYLTRANSFERASE"/>
    <property type="match status" value="1"/>
</dbReference>
<evidence type="ECO:0000256" key="1">
    <source>
        <dbReference type="ARBA" id="ARBA00004496"/>
    </source>
</evidence>
<dbReference type="Proteomes" id="UP000824124">
    <property type="component" value="Unassembled WGS sequence"/>
</dbReference>
<dbReference type="GO" id="GO:0009252">
    <property type="term" value="P:peptidoglycan biosynthetic process"/>
    <property type="evidence" value="ECO:0007669"/>
    <property type="project" value="UniProtKB-UniRule"/>
</dbReference>
<comment type="caution">
    <text evidence="14">The sequence shown here is derived from an EMBL/GenBank/DDBJ whole genome shotgun (WGS) entry which is preliminary data.</text>
</comment>
<comment type="catalytic activity">
    <reaction evidence="11 12">
        <text>phosphoenolpyruvate + UDP-N-acetyl-alpha-D-glucosamine = UDP-N-acetyl-3-O-(1-carboxyvinyl)-alpha-D-glucosamine + phosphate</text>
        <dbReference type="Rhea" id="RHEA:18681"/>
        <dbReference type="ChEBI" id="CHEBI:43474"/>
        <dbReference type="ChEBI" id="CHEBI:57705"/>
        <dbReference type="ChEBI" id="CHEBI:58702"/>
        <dbReference type="ChEBI" id="CHEBI:68483"/>
        <dbReference type="EC" id="2.5.1.7"/>
    </reaction>
</comment>
<keyword evidence="5 12" id="KW-0808">Transferase</keyword>
<comment type="caution">
    <text evidence="12">Lacks conserved residue(s) required for the propagation of feature annotation.</text>
</comment>
<protein>
    <recommendedName>
        <fullName evidence="12">UDP-N-acetylglucosamine 1-carboxyvinyltransferase</fullName>
        <ecNumber evidence="12">2.5.1.7</ecNumber>
    </recommendedName>
    <alternativeName>
        <fullName evidence="12">Enoylpyruvate transferase</fullName>
    </alternativeName>
    <alternativeName>
        <fullName evidence="12">UDP-N-acetylglucosamine enolpyruvyl transferase</fullName>
        <shortName evidence="12">EPT</shortName>
    </alternativeName>
</protein>
<evidence type="ECO:0000259" key="13">
    <source>
        <dbReference type="Pfam" id="PF00275"/>
    </source>
</evidence>
<dbReference type="AlphaFoldDB" id="A0A9D1HME2"/>
<evidence type="ECO:0000256" key="7">
    <source>
        <dbReference type="ARBA" id="ARBA00022984"/>
    </source>
</evidence>
<proteinExistence type="inferred from homology"/>
<feature type="binding site" evidence="12">
    <location>
        <begin position="27"/>
        <end position="28"/>
    </location>
    <ligand>
        <name>phosphoenolpyruvate</name>
        <dbReference type="ChEBI" id="CHEBI:58702"/>
    </ligand>
</feature>
<feature type="modified residue" description="2-(S-cysteinyl)pyruvic acid O-phosphothioketal" evidence="12">
    <location>
        <position position="121"/>
    </location>
</feature>
<evidence type="ECO:0000256" key="2">
    <source>
        <dbReference type="ARBA" id="ARBA00004752"/>
    </source>
</evidence>
<dbReference type="NCBIfam" id="NF006873">
    <property type="entry name" value="PRK09369.1"/>
    <property type="match status" value="1"/>
</dbReference>
<evidence type="ECO:0000256" key="5">
    <source>
        <dbReference type="ARBA" id="ARBA00022679"/>
    </source>
</evidence>
<gene>
    <name evidence="12 14" type="primary">murA</name>
    <name evidence="14" type="ORF">IAB00_07230</name>
</gene>
<feature type="active site" description="Proton donor" evidence="12">
    <location>
        <position position="121"/>
    </location>
</feature>
<evidence type="ECO:0000313" key="14">
    <source>
        <dbReference type="EMBL" id="HIU11006.1"/>
    </source>
</evidence>
<reference evidence="14" key="1">
    <citation type="submission" date="2020-10" db="EMBL/GenBank/DDBJ databases">
        <authorList>
            <person name="Gilroy R."/>
        </authorList>
    </citation>
    <scope>NUCLEOTIDE SEQUENCE</scope>
    <source>
        <strain evidence="14">2830</strain>
    </source>
</reference>
<dbReference type="GO" id="GO:0019277">
    <property type="term" value="P:UDP-N-acetylgalactosamine biosynthetic process"/>
    <property type="evidence" value="ECO:0007669"/>
    <property type="project" value="InterPro"/>
</dbReference>
<evidence type="ECO:0000256" key="6">
    <source>
        <dbReference type="ARBA" id="ARBA00022960"/>
    </source>
</evidence>
<feature type="binding site" evidence="12">
    <location>
        <position position="308"/>
    </location>
    <ligand>
        <name>UDP-N-acetyl-alpha-D-glucosamine</name>
        <dbReference type="ChEBI" id="CHEBI:57705"/>
    </ligand>
</feature>
<keyword evidence="8 12" id="KW-0131">Cell cycle</keyword>
<accession>A0A9D1HME2</accession>